<keyword evidence="3" id="KW-1185">Reference proteome</keyword>
<comment type="caution">
    <text evidence="2">The sequence shown here is derived from an EMBL/GenBank/DDBJ whole genome shotgun (WGS) entry which is preliminary data.</text>
</comment>
<dbReference type="EMBL" id="JAHHUM010000591">
    <property type="protein sequence ID" value="KAK5618987.1"/>
    <property type="molecule type" value="Genomic_DNA"/>
</dbReference>
<name>A0AAV9SC82_9TELE</name>
<sequence length="337" mass="35699">MDFFYLPFSGGGKTCAFLQGCQSRGVGFDGSRGRFLSRGTGPLRRRSPRLPPTWHSGPAVKFPLPRCKKRGMEHLPVSAGGESHGCCCHAWRGIPCLLAGGLRKGLLQSSPRQDPGSCCEQPTPGLPGGCCADTPPGLPEAVLQRAHARTPDSCCRQPPARTPGVLCRAGPARTPGVLQSSPRQAQGAAFCEHPRQGSRGLLLNSSRQDSRELRAEHFTPGLPGAAAASIPSGLQPRCRLLEGPRVYTPQPHPQPFCRSHPQPDTPQPSLPGLKTPQPCLARVGPKSLNPSTRAEDRKGAPLSPTQGPPDASGPAHPRGPTHAQLCPIMRVPPTLQS</sequence>
<proteinExistence type="predicted"/>
<feature type="region of interest" description="Disordered" evidence="1">
    <location>
        <begin position="244"/>
        <end position="337"/>
    </location>
</feature>
<accession>A0AAV9SC82</accession>
<evidence type="ECO:0000313" key="2">
    <source>
        <dbReference type="EMBL" id="KAK5618987.1"/>
    </source>
</evidence>
<dbReference type="Proteomes" id="UP001311232">
    <property type="component" value="Unassembled WGS sequence"/>
</dbReference>
<protein>
    <submittedName>
        <fullName evidence="2">Uncharacterized protein</fullName>
    </submittedName>
</protein>
<gene>
    <name evidence="2" type="ORF">CRENBAI_005128</name>
</gene>
<organism evidence="2 3">
    <name type="scientific">Crenichthys baileyi</name>
    <name type="common">White River springfish</name>
    <dbReference type="NCBI Taxonomy" id="28760"/>
    <lineage>
        <taxon>Eukaryota</taxon>
        <taxon>Metazoa</taxon>
        <taxon>Chordata</taxon>
        <taxon>Craniata</taxon>
        <taxon>Vertebrata</taxon>
        <taxon>Euteleostomi</taxon>
        <taxon>Actinopterygii</taxon>
        <taxon>Neopterygii</taxon>
        <taxon>Teleostei</taxon>
        <taxon>Neoteleostei</taxon>
        <taxon>Acanthomorphata</taxon>
        <taxon>Ovalentaria</taxon>
        <taxon>Atherinomorphae</taxon>
        <taxon>Cyprinodontiformes</taxon>
        <taxon>Goodeidae</taxon>
        <taxon>Crenichthys</taxon>
    </lineage>
</organism>
<evidence type="ECO:0000256" key="1">
    <source>
        <dbReference type="SAM" id="MobiDB-lite"/>
    </source>
</evidence>
<reference evidence="2 3" key="1">
    <citation type="submission" date="2021-06" db="EMBL/GenBank/DDBJ databases">
        <authorList>
            <person name="Palmer J.M."/>
        </authorList>
    </citation>
    <scope>NUCLEOTIDE SEQUENCE [LARGE SCALE GENOMIC DNA]</scope>
    <source>
        <strain evidence="2 3">MEX-2019</strain>
        <tissue evidence="2">Muscle</tissue>
    </source>
</reference>
<evidence type="ECO:0000313" key="3">
    <source>
        <dbReference type="Proteomes" id="UP001311232"/>
    </source>
</evidence>
<dbReference type="AlphaFoldDB" id="A0AAV9SC82"/>
<feature type="region of interest" description="Disordered" evidence="1">
    <location>
        <begin position="166"/>
        <end position="189"/>
    </location>
</feature>